<dbReference type="InParanoid" id="A0A165ISK2"/>
<proteinExistence type="predicted"/>
<evidence type="ECO:0000313" key="2">
    <source>
        <dbReference type="Proteomes" id="UP000076632"/>
    </source>
</evidence>
<name>A0A165ISK2_XYLHT</name>
<dbReference type="EMBL" id="KV407455">
    <property type="protein sequence ID" value="KZF25324.1"/>
    <property type="molecule type" value="Genomic_DNA"/>
</dbReference>
<reference evidence="1 2" key="1">
    <citation type="journal article" date="2016" name="Fungal Biol.">
        <title>The genome of Xylona heveae provides a window into fungal endophytism.</title>
        <authorList>
            <person name="Gazis R."/>
            <person name="Kuo A."/>
            <person name="Riley R."/>
            <person name="LaButti K."/>
            <person name="Lipzen A."/>
            <person name="Lin J."/>
            <person name="Amirebrahimi M."/>
            <person name="Hesse C.N."/>
            <person name="Spatafora J.W."/>
            <person name="Henrissat B."/>
            <person name="Hainaut M."/>
            <person name="Grigoriev I.V."/>
            <person name="Hibbett D.S."/>
        </authorList>
    </citation>
    <scope>NUCLEOTIDE SEQUENCE [LARGE SCALE GENOMIC DNA]</scope>
    <source>
        <strain evidence="1 2">TC161</strain>
    </source>
</reference>
<protein>
    <submittedName>
        <fullName evidence="1">Uncharacterized protein</fullName>
    </submittedName>
</protein>
<sequence>MPCNRVPYQRSSDSQQTPPYTHFTHTAALFIFSFNLTRTIPRRTSQIEDHSNCNMITSYAHSK</sequence>
<evidence type="ECO:0000313" key="1">
    <source>
        <dbReference type="EMBL" id="KZF25324.1"/>
    </source>
</evidence>
<accession>A0A165ISK2</accession>
<dbReference type="AlphaFoldDB" id="A0A165ISK2"/>
<keyword evidence="2" id="KW-1185">Reference proteome</keyword>
<gene>
    <name evidence="1" type="ORF">L228DRAFT_244135</name>
</gene>
<organism evidence="1 2">
    <name type="scientific">Xylona heveae (strain CBS 132557 / TC161)</name>
    <dbReference type="NCBI Taxonomy" id="1328760"/>
    <lineage>
        <taxon>Eukaryota</taxon>
        <taxon>Fungi</taxon>
        <taxon>Dikarya</taxon>
        <taxon>Ascomycota</taxon>
        <taxon>Pezizomycotina</taxon>
        <taxon>Xylonomycetes</taxon>
        <taxon>Xylonales</taxon>
        <taxon>Xylonaceae</taxon>
        <taxon>Xylona</taxon>
    </lineage>
</organism>
<dbReference type="Proteomes" id="UP000076632">
    <property type="component" value="Unassembled WGS sequence"/>
</dbReference>
<dbReference type="GeneID" id="28896988"/>
<dbReference type="RefSeq" id="XP_018190879.1">
    <property type="nucleotide sequence ID" value="XM_018331851.1"/>
</dbReference>